<dbReference type="PANTHER" id="PTHR33154:SF15">
    <property type="entry name" value="REGULATORY PROTEIN ARSR"/>
    <property type="match status" value="1"/>
</dbReference>
<dbReference type="InterPro" id="IPR051081">
    <property type="entry name" value="HTH_MetalResp_TranReg"/>
</dbReference>
<dbReference type="Gene3D" id="1.10.10.10">
    <property type="entry name" value="Winged helix-like DNA-binding domain superfamily/Winged helix DNA-binding domain"/>
    <property type="match status" value="1"/>
</dbReference>
<dbReference type="SUPFAM" id="SSF46785">
    <property type="entry name" value="Winged helix' DNA-binding domain"/>
    <property type="match status" value="1"/>
</dbReference>
<evidence type="ECO:0000313" key="6">
    <source>
        <dbReference type="Proteomes" id="UP000295344"/>
    </source>
</evidence>
<keyword evidence="3" id="KW-0804">Transcription</keyword>
<accession>A0A4V3EAT1</accession>
<keyword evidence="1" id="KW-0805">Transcription regulation</keyword>
<evidence type="ECO:0000313" key="5">
    <source>
        <dbReference type="EMBL" id="TDS77674.1"/>
    </source>
</evidence>
<dbReference type="SMART" id="SM00418">
    <property type="entry name" value="HTH_ARSR"/>
    <property type="match status" value="1"/>
</dbReference>
<name>A0A4V3EAT1_9MICO</name>
<comment type="caution">
    <text evidence="5">The sequence shown here is derived from an EMBL/GenBank/DDBJ whole genome shotgun (WGS) entry which is preliminary data.</text>
</comment>
<dbReference type="EMBL" id="SOAM01000002">
    <property type="protein sequence ID" value="TDS77674.1"/>
    <property type="molecule type" value="Genomic_DNA"/>
</dbReference>
<sequence length="197" mass="22354">MDEARRIGVEALKALAHPLRVRIFSELTSYGPATASSLAARLGESSGSTSYHLRQLEKHGYVREDAERGNGRDRWWERVPGPIELAEATFASDPGAREAGDLVEREFIDNENRRFADYWSSRPQLPEEWVRSTQTGSAALRLTAAELEELGQEVWAVFERWRSRPADPAAQRVDLQFRGFPIVREDGRLETKEEGSR</sequence>
<dbReference type="PANTHER" id="PTHR33154">
    <property type="entry name" value="TRANSCRIPTIONAL REGULATOR, ARSR FAMILY"/>
    <property type="match status" value="1"/>
</dbReference>
<dbReference type="InterPro" id="IPR036388">
    <property type="entry name" value="WH-like_DNA-bd_sf"/>
</dbReference>
<dbReference type="Proteomes" id="UP000295344">
    <property type="component" value="Unassembled WGS sequence"/>
</dbReference>
<dbReference type="AlphaFoldDB" id="A0A4V3EAT1"/>
<dbReference type="GO" id="GO:0003700">
    <property type="term" value="F:DNA-binding transcription factor activity"/>
    <property type="evidence" value="ECO:0007669"/>
    <property type="project" value="InterPro"/>
</dbReference>
<gene>
    <name evidence="5" type="ORF">CLV52_2633</name>
</gene>
<keyword evidence="2" id="KW-0238">DNA-binding</keyword>
<feature type="domain" description="HTH arsR-type" evidence="4">
    <location>
        <begin position="10"/>
        <end position="88"/>
    </location>
</feature>
<organism evidence="5 6">
    <name type="scientific">Amnibacterium kyonggiense</name>
    <dbReference type="NCBI Taxonomy" id="595671"/>
    <lineage>
        <taxon>Bacteria</taxon>
        <taxon>Bacillati</taxon>
        <taxon>Actinomycetota</taxon>
        <taxon>Actinomycetes</taxon>
        <taxon>Micrococcales</taxon>
        <taxon>Microbacteriaceae</taxon>
        <taxon>Amnibacterium</taxon>
    </lineage>
</organism>
<evidence type="ECO:0000256" key="3">
    <source>
        <dbReference type="ARBA" id="ARBA00023163"/>
    </source>
</evidence>
<keyword evidence="6" id="KW-1185">Reference proteome</keyword>
<dbReference type="InterPro" id="IPR001845">
    <property type="entry name" value="HTH_ArsR_DNA-bd_dom"/>
</dbReference>
<dbReference type="GO" id="GO:0003677">
    <property type="term" value="F:DNA binding"/>
    <property type="evidence" value="ECO:0007669"/>
    <property type="project" value="UniProtKB-KW"/>
</dbReference>
<evidence type="ECO:0000256" key="1">
    <source>
        <dbReference type="ARBA" id="ARBA00023015"/>
    </source>
</evidence>
<evidence type="ECO:0000256" key="2">
    <source>
        <dbReference type="ARBA" id="ARBA00023125"/>
    </source>
</evidence>
<protein>
    <submittedName>
        <fullName evidence="5">ArsR family transcriptional regulator</fullName>
    </submittedName>
</protein>
<dbReference type="CDD" id="cd00090">
    <property type="entry name" value="HTH_ARSR"/>
    <property type="match status" value="1"/>
</dbReference>
<dbReference type="InterPro" id="IPR036390">
    <property type="entry name" value="WH_DNA-bd_sf"/>
</dbReference>
<reference evidence="5 6" key="1">
    <citation type="submission" date="2019-03" db="EMBL/GenBank/DDBJ databases">
        <title>Genomic Encyclopedia of Archaeal and Bacterial Type Strains, Phase II (KMG-II): from individual species to whole genera.</title>
        <authorList>
            <person name="Goeker M."/>
        </authorList>
    </citation>
    <scope>NUCLEOTIDE SEQUENCE [LARGE SCALE GENOMIC DNA]</scope>
    <source>
        <strain evidence="5 6">DSM 24782</strain>
    </source>
</reference>
<proteinExistence type="predicted"/>
<dbReference type="InterPro" id="IPR011991">
    <property type="entry name" value="ArsR-like_HTH"/>
</dbReference>
<dbReference type="Pfam" id="PF12840">
    <property type="entry name" value="HTH_20"/>
    <property type="match status" value="1"/>
</dbReference>
<evidence type="ECO:0000259" key="4">
    <source>
        <dbReference type="SMART" id="SM00418"/>
    </source>
</evidence>